<name>A0A9D4Z2D0_ADICA</name>
<protein>
    <submittedName>
        <fullName evidence="3">Uncharacterized protein</fullName>
    </submittedName>
</protein>
<dbReference type="Proteomes" id="UP000886520">
    <property type="component" value="Chromosome 25"/>
</dbReference>
<reference evidence="3" key="1">
    <citation type="submission" date="2021-01" db="EMBL/GenBank/DDBJ databases">
        <title>Adiantum capillus-veneris genome.</title>
        <authorList>
            <person name="Fang Y."/>
            <person name="Liao Q."/>
        </authorList>
    </citation>
    <scope>NUCLEOTIDE SEQUENCE</scope>
    <source>
        <strain evidence="3">H3</strain>
        <tissue evidence="3">Leaf</tissue>
    </source>
</reference>
<feature type="non-terminal residue" evidence="3">
    <location>
        <position position="52"/>
    </location>
</feature>
<evidence type="ECO:0000313" key="3">
    <source>
        <dbReference type="EMBL" id="KAI5059288.1"/>
    </source>
</evidence>
<accession>A0A9D4Z2D0</accession>
<dbReference type="EMBL" id="JABFUD020000025">
    <property type="protein sequence ID" value="KAI5059287.1"/>
    <property type="molecule type" value="Genomic_DNA"/>
</dbReference>
<keyword evidence="4" id="KW-1185">Reference proteome</keyword>
<comment type="caution">
    <text evidence="3">The sequence shown here is derived from an EMBL/GenBank/DDBJ whole genome shotgun (WGS) entry which is preliminary data.</text>
</comment>
<sequence>MGVPIRWKIRTSFTGHFFLMERSLSTNRPSRALRAAATSCSEPVIPIRFPGT</sequence>
<evidence type="ECO:0000313" key="1">
    <source>
        <dbReference type="EMBL" id="KAI5059286.1"/>
    </source>
</evidence>
<gene>
    <name evidence="1" type="ORF">GOP47_0025605</name>
    <name evidence="2" type="ORF">GOP47_0025606</name>
    <name evidence="3" type="ORF">GOP47_0025607</name>
</gene>
<dbReference type="EMBL" id="JABFUD020000025">
    <property type="protein sequence ID" value="KAI5059286.1"/>
    <property type="molecule type" value="Genomic_DNA"/>
</dbReference>
<dbReference type="AlphaFoldDB" id="A0A9D4Z2D0"/>
<evidence type="ECO:0000313" key="4">
    <source>
        <dbReference type="Proteomes" id="UP000886520"/>
    </source>
</evidence>
<proteinExistence type="predicted"/>
<evidence type="ECO:0000313" key="2">
    <source>
        <dbReference type="EMBL" id="KAI5059287.1"/>
    </source>
</evidence>
<dbReference type="EMBL" id="JABFUD020000025">
    <property type="protein sequence ID" value="KAI5059288.1"/>
    <property type="molecule type" value="Genomic_DNA"/>
</dbReference>
<organism evidence="3 4">
    <name type="scientific">Adiantum capillus-veneris</name>
    <name type="common">Maidenhair fern</name>
    <dbReference type="NCBI Taxonomy" id="13818"/>
    <lineage>
        <taxon>Eukaryota</taxon>
        <taxon>Viridiplantae</taxon>
        <taxon>Streptophyta</taxon>
        <taxon>Embryophyta</taxon>
        <taxon>Tracheophyta</taxon>
        <taxon>Polypodiopsida</taxon>
        <taxon>Polypodiidae</taxon>
        <taxon>Polypodiales</taxon>
        <taxon>Pteridineae</taxon>
        <taxon>Pteridaceae</taxon>
        <taxon>Vittarioideae</taxon>
        <taxon>Adiantum</taxon>
    </lineage>
</organism>